<dbReference type="InterPro" id="IPR007431">
    <property type="entry name" value="ACP_PD"/>
</dbReference>
<dbReference type="AlphaFoldDB" id="A0A4R0NR36"/>
<dbReference type="Proteomes" id="UP000293347">
    <property type="component" value="Unassembled WGS sequence"/>
</dbReference>
<gene>
    <name evidence="1" type="ORF">EZ437_08575</name>
</gene>
<dbReference type="GO" id="GO:0008770">
    <property type="term" value="F:[acyl-carrier-protein] phosphodiesterase activity"/>
    <property type="evidence" value="ECO:0007669"/>
    <property type="project" value="InterPro"/>
</dbReference>
<name>A0A4R0NR36_9SPHI</name>
<accession>A0A4R0NR36</accession>
<dbReference type="GO" id="GO:0006633">
    <property type="term" value="P:fatty acid biosynthetic process"/>
    <property type="evidence" value="ECO:0007669"/>
    <property type="project" value="InterPro"/>
</dbReference>
<reference evidence="1 2" key="1">
    <citation type="submission" date="2019-02" db="EMBL/GenBank/DDBJ databases">
        <title>Pedobacter sp. RP-1-14 sp. nov., isolated from Arctic soil.</title>
        <authorList>
            <person name="Dahal R.H."/>
        </authorList>
    </citation>
    <scope>NUCLEOTIDE SEQUENCE [LARGE SCALE GENOMIC DNA]</scope>
    <source>
        <strain evidence="1 2">RP-1-14</strain>
    </source>
</reference>
<protein>
    <recommendedName>
        <fullName evidence="3">Acyl carrier protein phosphodiesterase</fullName>
    </recommendedName>
</protein>
<evidence type="ECO:0000313" key="1">
    <source>
        <dbReference type="EMBL" id="TCD01795.1"/>
    </source>
</evidence>
<dbReference type="Pfam" id="PF04336">
    <property type="entry name" value="ACP_PD"/>
    <property type="match status" value="1"/>
</dbReference>
<comment type="caution">
    <text evidence="1">The sequence shown here is derived from an EMBL/GenBank/DDBJ whole genome shotgun (WGS) entry which is preliminary data.</text>
</comment>
<organism evidence="1 2">
    <name type="scientific">Pedobacter psychroterrae</name>
    <dbReference type="NCBI Taxonomy" id="2530453"/>
    <lineage>
        <taxon>Bacteria</taxon>
        <taxon>Pseudomonadati</taxon>
        <taxon>Bacteroidota</taxon>
        <taxon>Sphingobacteriia</taxon>
        <taxon>Sphingobacteriales</taxon>
        <taxon>Sphingobacteriaceae</taxon>
        <taxon>Pedobacter</taxon>
    </lineage>
</organism>
<evidence type="ECO:0000313" key="2">
    <source>
        <dbReference type="Proteomes" id="UP000293347"/>
    </source>
</evidence>
<dbReference type="EMBL" id="SJSL01000002">
    <property type="protein sequence ID" value="TCD01795.1"/>
    <property type="molecule type" value="Genomic_DNA"/>
</dbReference>
<proteinExistence type="predicted"/>
<evidence type="ECO:0008006" key="3">
    <source>
        <dbReference type="Google" id="ProtNLM"/>
    </source>
</evidence>
<sequence>MNFLSHFYFDKDSEDDYLVLGIVLPDLIKNAKKDGNLYPLKSKDLFQTDPFQNSILNGWERHISVDNIFHSSDFFKVQTGILKQLILPILTSSPVKPFFLAHIGLELILDHLLTINKIVNVDKFYDQLSKADRSVIREFLTNCMFGETDAFFRFFDNFISSKYLLSYAEIENITYALNRICMRLWNKPFNDQQLKLLTEQLIVFKESMTDNYLEIFNDMEFNLNTKGL</sequence>
<dbReference type="OrthoDB" id="790170at2"/>
<keyword evidence="2" id="KW-1185">Reference proteome</keyword>